<dbReference type="SMART" id="SM00304">
    <property type="entry name" value="HAMP"/>
    <property type="match status" value="1"/>
</dbReference>
<dbReference type="FunFam" id="3.30.565.10:FF:000006">
    <property type="entry name" value="Sensor histidine kinase WalK"/>
    <property type="match status" value="1"/>
</dbReference>
<keyword evidence="6" id="KW-0808">Transferase</keyword>
<dbReference type="GO" id="GO:0005524">
    <property type="term" value="F:ATP binding"/>
    <property type="evidence" value="ECO:0007669"/>
    <property type="project" value="UniProtKB-KW"/>
</dbReference>
<keyword evidence="7 14" id="KW-0812">Transmembrane</keyword>
<dbReference type="GO" id="GO:0005886">
    <property type="term" value="C:plasma membrane"/>
    <property type="evidence" value="ECO:0007669"/>
    <property type="project" value="UniProtKB-SubCell"/>
</dbReference>
<feature type="transmembrane region" description="Helical" evidence="14">
    <location>
        <begin position="67"/>
        <end position="87"/>
    </location>
</feature>
<keyword evidence="11 14" id="KW-1133">Transmembrane helix</keyword>
<evidence type="ECO:0000256" key="12">
    <source>
        <dbReference type="ARBA" id="ARBA00023012"/>
    </source>
</evidence>
<dbReference type="SUPFAM" id="SSF47384">
    <property type="entry name" value="Homodimeric domain of signal transducing histidine kinase"/>
    <property type="match status" value="1"/>
</dbReference>
<dbReference type="CDD" id="cd00082">
    <property type="entry name" value="HisKA"/>
    <property type="match status" value="1"/>
</dbReference>
<dbReference type="InterPro" id="IPR050398">
    <property type="entry name" value="HssS/ArlS-like"/>
</dbReference>
<keyword evidence="4" id="KW-1003">Cell membrane</keyword>
<evidence type="ECO:0000256" key="2">
    <source>
        <dbReference type="ARBA" id="ARBA00004651"/>
    </source>
</evidence>
<dbReference type="InterPro" id="IPR003660">
    <property type="entry name" value="HAMP_dom"/>
</dbReference>
<comment type="caution">
    <text evidence="17">The sequence shown here is derived from an EMBL/GenBank/DDBJ whole genome shotgun (WGS) entry which is preliminary data.</text>
</comment>
<dbReference type="Pfam" id="PF02518">
    <property type="entry name" value="HATPase_c"/>
    <property type="match status" value="1"/>
</dbReference>
<evidence type="ECO:0000259" key="15">
    <source>
        <dbReference type="PROSITE" id="PS50109"/>
    </source>
</evidence>
<dbReference type="InterPro" id="IPR004358">
    <property type="entry name" value="Sig_transdc_His_kin-like_C"/>
</dbReference>
<dbReference type="SUPFAM" id="SSF55874">
    <property type="entry name" value="ATPase domain of HSP90 chaperone/DNA topoisomerase II/histidine kinase"/>
    <property type="match status" value="1"/>
</dbReference>
<proteinExistence type="predicted"/>
<dbReference type="SUPFAM" id="SSF158472">
    <property type="entry name" value="HAMP domain-like"/>
    <property type="match status" value="1"/>
</dbReference>
<feature type="domain" description="Histidine kinase" evidence="15">
    <location>
        <begin position="148"/>
        <end position="363"/>
    </location>
</feature>
<keyword evidence="5" id="KW-0597">Phosphoprotein</keyword>
<dbReference type="GO" id="GO:0000155">
    <property type="term" value="F:phosphorelay sensor kinase activity"/>
    <property type="evidence" value="ECO:0007669"/>
    <property type="project" value="InterPro"/>
</dbReference>
<dbReference type="RefSeq" id="WP_136946128.1">
    <property type="nucleotide sequence ID" value="NZ_SWFM01000001.1"/>
</dbReference>
<evidence type="ECO:0000256" key="10">
    <source>
        <dbReference type="ARBA" id="ARBA00022840"/>
    </source>
</evidence>
<dbReference type="PROSITE" id="PS50109">
    <property type="entry name" value="HIS_KIN"/>
    <property type="match status" value="1"/>
</dbReference>
<accession>A0A4U1MMS7</accession>
<dbReference type="Proteomes" id="UP000310541">
    <property type="component" value="Unassembled WGS sequence"/>
</dbReference>
<evidence type="ECO:0000256" key="5">
    <source>
        <dbReference type="ARBA" id="ARBA00022553"/>
    </source>
</evidence>
<dbReference type="Pfam" id="PF00512">
    <property type="entry name" value="HisKA"/>
    <property type="match status" value="1"/>
</dbReference>
<evidence type="ECO:0000313" key="17">
    <source>
        <dbReference type="EMBL" id="TKD72277.1"/>
    </source>
</evidence>
<keyword evidence="9 17" id="KW-0418">Kinase</keyword>
<evidence type="ECO:0000256" key="13">
    <source>
        <dbReference type="ARBA" id="ARBA00023136"/>
    </source>
</evidence>
<evidence type="ECO:0000256" key="8">
    <source>
        <dbReference type="ARBA" id="ARBA00022741"/>
    </source>
</evidence>
<dbReference type="InterPro" id="IPR036890">
    <property type="entry name" value="HATPase_C_sf"/>
</dbReference>
<keyword evidence="8" id="KW-0547">Nucleotide-binding</keyword>
<dbReference type="AlphaFoldDB" id="A0A4U1MMS7"/>
<dbReference type="PROSITE" id="PS50885">
    <property type="entry name" value="HAMP"/>
    <property type="match status" value="1"/>
</dbReference>
<dbReference type="InterPro" id="IPR005467">
    <property type="entry name" value="His_kinase_dom"/>
</dbReference>
<evidence type="ECO:0000313" key="18">
    <source>
        <dbReference type="Proteomes" id="UP000310541"/>
    </source>
</evidence>
<evidence type="ECO:0000256" key="1">
    <source>
        <dbReference type="ARBA" id="ARBA00000085"/>
    </source>
</evidence>
<feature type="domain" description="HAMP" evidence="16">
    <location>
        <begin position="88"/>
        <end position="140"/>
    </location>
</feature>
<dbReference type="EC" id="2.7.13.3" evidence="3"/>
<evidence type="ECO:0000256" key="3">
    <source>
        <dbReference type="ARBA" id="ARBA00012438"/>
    </source>
</evidence>
<dbReference type="PANTHER" id="PTHR45528">
    <property type="entry name" value="SENSOR HISTIDINE KINASE CPXA"/>
    <property type="match status" value="1"/>
</dbReference>
<dbReference type="SMART" id="SM00388">
    <property type="entry name" value="HisKA"/>
    <property type="match status" value="1"/>
</dbReference>
<dbReference type="Pfam" id="PF00672">
    <property type="entry name" value="HAMP"/>
    <property type="match status" value="1"/>
</dbReference>
<feature type="transmembrane region" description="Helical" evidence="14">
    <location>
        <begin position="21"/>
        <end position="39"/>
    </location>
</feature>
<dbReference type="EMBL" id="SWFM01000001">
    <property type="protein sequence ID" value="TKD72277.1"/>
    <property type="molecule type" value="Genomic_DNA"/>
</dbReference>
<evidence type="ECO:0000256" key="11">
    <source>
        <dbReference type="ARBA" id="ARBA00022989"/>
    </source>
</evidence>
<organism evidence="17 18">
    <name type="scientific">Guptibacillus hwajinpoensis</name>
    <dbReference type="NCBI Taxonomy" id="208199"/>
    <lineage>
        <taxon>Bacteria</taxon>
        <taxon>Bacillati</taxon>
        <taxon>Bacillota</taxon>
        <taxon>Bacilli</taxon>
        <taxon>Bacillales</taxon>
        <taxon>Guptibacillaceae</taxon>
        <taxon>Guptibacillus</taxon>
    </lineage>
</organism>
<protein>
    <recommendedName>
        <fullName evidence="3">histidine kinase</fullName>
        <ecNumber evidence="3">2.7.13.3</ecNumber>
    </recommendedName>
</protein>
<sequence>MLWNKLTKSVLPSRFLWRLTLINVIVVGTFIVLSSWAIYNTACFLADGLGTWNDQKQNLFNSTLFQYLWIFSIAAIFIGSFIHYYLVKKTIRPLKELIESTKRMKEGQYPVPIQVDTKDEMGQLIGHFNDLVKQLKDTQRHRKELISDLSHEFRTPLTNLKGYLGALKDGVVEGDQKMYESLHSESERLIHMVEQLEQLKEWDYFKEQSYSEKEPMNMQLLVEQSVEMFRWSLKNAGIKVKTEVDTGIVKVYNEGILQVINNLLDNAIKYYEGTGPITIKGEIVKGRYTLSIIGPGQAIPLEAKEKIFERLYRVDPSRERNDSGGTGLGLAISKEIIEHHDGKIRVKSEGNCHTFTFSLPVCT</sequence>
<comment type="catalytic activity">
    <reaction evidence="1">
        <text>ATP + protein L-histidine = ADP + protein N-phospho-L-histidine.</text>
        <dbReference type="EC" id="2.7.13.3"/>
    </reaction>
</comment>
<keyword evidence="13 14" id="KW-0472">Membrane</keyword>
<evidence type="ECO:0000256" key="14">
    <source>
        <dbReference type="SAM" id="Phobius"/>
    </source>
</evidence>
<keyword evidence="12" id="KW-0902">Two-component regulatory system</keyword>
<dbReference type="InterPro" id="IPR036097">
    <property type="entry name" value="HisK_dim/P_sf"/>
</dbReference>
<name>A0A4U1MMS7_9BACL</name>
<evidence type="ECO:0000256" key="6">
    <source>
        <dbReference type="ARBA" id="ARBA00022679"/>
    </source>
</evidence>
<dbReference type="CDD" id="cd06225">
    <property type="entry name" value="HAMP"/>
    <property type="match status" value="1"/>
</dbReference>
<dbReference type="PANTHER" id="PTHR45528:SF1">
    <property type="entry name" value="SENSOR HISTIDINE KINASE CPXA"/>
    <property type="match status" value="1"/>
</dbReference>
<evidence type="ECO:0000259" key="16">
    <source>
        <dbReference type="PROSITE" id="PS50885"/>
    </source>
</evidence>
<gene>
    <name evidence="17" type="ORF">FBF83_05670</name>
</gene>
<dbReference type="InterPro" id="IPR003594">
    <property type="entry name" value="HATPase_dom"/>
</dbReference>
<comment type="subcellular location">
    <subcellularLocation>
        <location evidence="2">Cell membrane</location>
        <topology evidence="2">Multi-pass membrane protein</topology>
    </subcellularLocation>
</comment>
<dbReference type="PRINTS" id="PR00344">
    <property type="entry name" value="BCTRLSENSOR"/>
</dbReference>
<evidence type="ECO:0000256" key="7">
    <source>
        <dbReference type="ARBA" id="ARBA00022692"/>
    </source>
</evidence>
<dbReference type="SMART" id="SM00387">
    <property type="entry name" value="HATPase_c"/>
    <property type="match status" value="1"/>
</dbReference>
<evidence type="ECO:0000256" key="9">
    <source>
        <dbReference type="ARBA" id="ARBA00022777"/>
    </source>
</evidence>
<dbReference type="Gene3D" id="1.10.287.130">
    <property type="match status" value="1"/>
</dbReference>
<dbReference type="Gene3D" id="3.30.565.10">
    <property type="entry name" value="Histidine kinase-like ATPase, C-terminal domain"/>
    <property type="match status" value="1"/>
</dbReference>
<dbReference type="OrthoDB" id="335833at2"/>
<dbReference type="InterPro" id="IPR003661">
    <property type="entry name" value="HisK_dim/P_dom"/>
</dbReference>
<evidence type="ECO:0000256" key="4">
    <source>
        <dbReference type="ARBA" id="ARBA00022475"/>
    </source>
</evidence>
<keyword evidence="10" id="KW-0067">ATP-binding</keyword>
<reference evidence="17 18" key="1">
    <citation type="submission" date="2019-04" db="EMBL/GenBank/DDBJ databases">
        <title>Genome sequence of Bacillus hwajinpoensis strain Y2.</title>
        <authorList>
            <person name="Fair J.L."/>
            <person name="Maclea K.S."/>
        </authorList>
    </citation>
    <scope>NUCLEOTIDE SEQUENCE [LARGE SCALE GENOMIC DNA]</scope>
    <source>
        <strain evidence="17 18">Y2</strain>
    </source>
</reference>